<feature type="transmembrane region" description="Helical" evidence="2">
    <location>
        <begin position="510"/>
        <end position="533"/>
    </location>
</feature>
<feature type="coiled-coil region" evidence="1">
    <location>
        <begin position="16"/>
        <end position="85"/>
    </location>
</feature>
<evidence type="ECO:0000256" key="2">
    <source>
        <dbReference type="SAM" id="Phobius"/>
    </source>
</evidence>
<keyword evidence="2" id="KW-1133">Transmembrane helix</keyword>
<keyword evidence="1" id="KW-0175">Coiled coil</keyword>
<dbReference type="RefSeq" id="WP_312030996.1">
    <property type="nucleotide sequence ID" value="NZ_CP051151.1"/>
</dbReference>
<accession>A0A7L6N1M1</accession>
<dbReference type="KEGG" id="tbk:HF295_04550"/>
<dbReference type="InterPro" id="IPR016024">
    <property type="entry name" value="ARM-type_fold"/>
</dbReference>
<evidence type="ECO:0000256" key="1">
    <source>
        <dbReference type="SAM" id="Coils"/>
    </source>
</evidence>
<name>A0A7L6N1M1_9MOLU</name>
<sequence length="669" mass="71885">MAETVKGLNIKLSLDGKDLENELKGIKKDLKEQNKDLRAINTNLRYDSTNLELWKQKQDKLNDILVQTKKKLSTQNQELDKAKKAVQLGDMSQEEFSKLKRNVQYTEASLAKFNGQLEKTGNKIKELSNANFEKIGKIGSTLTKSVTVPILGAVSALTAFSIKSAYASDEIGDTAEKLGLSAEQMQEWNHSATILGVSTERMEKAFMKVNGLLGEIATGNGDKYADSLALIGLSIDDLKGKNADQAFALIRDALSEVEDEAIRVGVANDLLSERVAADIIPVLTQEAATINDLRNEARELGIVTNEQAAQAGEFTDALDRTKQAVSSLGVDLASTLLPAIQSLTIKIRDNVIPTLKDWIDKWKNIDSSTKKIIGTLTGLVVAIGPVLSVVGKVGPLLNMVSMSLKAVGTSGIFAGVGINAATLGIGALIAILVMALFQSEEFRSLLERLMETFMQLLPPILAIVDSLMTALQPILDVIIELVIMLVELLVPILDVILMPLITQIQMFAEILGLLAPLITVVGEVLNAILVPAINILKTVLDPVLKVVQKIVEFIQKIFEWIGELPSKIGDFGGKVKDTFSSVTEGISNIANKVTDGIGDFASNAASKVGGFFGGVGDFFSDTFNLKGSSTVNNSNSSSSTNNTNNITINTTAPTFDIDSINQALGGNVI</sequence>
<keyword evidence="2" id="KW-0472">Membrane</keyword>
<dbReference type="EMBL" id="CP051151">
    <property type="protein sequence ID" value="QLY40170.1"/>
    <property type="molecule type" value="Genomic_DNA"/>
</dbReference>
<dbReference type="SUPFAM" id="SSF48371">
    <property type="entry name" value="ARM repeat"/>
    <property type="match status" value="1"/>
</dbReference>
<keyword evidence="2" id="KW-0812">Transmembrane</keyword>
<keyword evidence="4" id="KW-1185">Reference proteome</keyword>
<reference evidence="3 4" key="1">
    <citation type="submission" date="2020-04" db="EMBL/GenBank/DDBJ databases">
        <authorList>
            <person name="Zheng R.K."/>
            <person name="Sun C.M."/>
        </authorList>
    </citation>
    <scope>NUCLEOTIDE SEQUENCE [LARGE SCALE GENOMIC DNA]</scope>
    <source>
        <strain evidence="4">zrk29</strain>
    </source>
</reference>
<organism evidence="3 4">
    <name type="scientific">Hujiaoplasma nucleasis</name>
    <dbReference type="NCBI Taxonomy" id="2725268"/>
    <lineage>
        <taxon>Bacteria</taxon>
        <taxon>Bacillati</taxon>
        <taxon>Mycoplasmatota</taxon>
        <taxon>Mollicutes</taxon>
        <taxon>Candidatus Izemoplasmatales</taxon>
        <taxon>Hujiaoplasmataceae</taxon>
        <taxon>Hujiaoplasma</taxon>
    </lineage>
</organism>
<feature type="transmembrane region" description="Helical" evidence="2">
    <location>
        <begin position="477"/>
        <end position="498"/>
    </location>
</feature>
<dbReference type="AlphaFoldDB" id="A0A7L6N1M1"/>
<dbReference type="Proteomes" id="UP000512167">
    <property type="component" value="Chromosome"/>
</dbReference>
<protein>
    <recommendedName>
        <fullName evidence="5">Phage tail tape measure protein</fullName>
    </recommendedName>
</protein>
<feature type="transmembrane region" description="Helical" evidence="2">
    <location>
        <begin position="372"/>
        <end position="391"/>
    </location>
</feature>
<gene>
    <name evidence="3" type="ORF">HF295_04550</name>
</gene>
<evidence type="ECO:0000313" key="3">
    <source>
        <dbReference type="EMBL" id="QLY40170.1"/>
    </source>
</evidence>
<proteinExistence type="predicted"/>
<evidence type="ECO:0008006" key="5">
    <source>
        <dbReference type="Google" id="ProtNLM"/>
    </source>
</evidence>
<evidence type="ECO:0000313" key="4">
    <source>
        <dbReference type="Proteomes" id="UP000512167"/>
    </source>
</evidence>
<feature type="transmembrane region" description="Helical" evidence="2">
    <location>
        <begin position="411"/>
        <end position="437"/>
    </location>
</feature>